<evidence type="ECO:0000313" key="1">
    <source>
        <dbReference type="EMBL" id="MBB6038429.1"/>
    </source>
</evidence>
<name>A0A841G178_9ACTN</name>
<accession>A0A841G178</accession>
<dbReference type="AlphaFoldDB" id="A0A841G178"/>
<reference evidence="1 2" key="1">
    <citation type="submission" date="2020-08" db="EMBL/GenBank/DDBJ databases">
        <title>Genomic Encyclopedia of Type Strains, Phase IV (KMG-IV): sequencing the most valuable type-strain genomes for metagenomic binning, comparative biology and taxonomic classification.</title>
        <authorList>
            <person name="Goeker M."/>
        </authorList>
    </citation>
    <scope>NUCLEOTIDE SEQUENCE [LARGE SCALE GENOMIC DNA]</scope>
    <source>
        <strain evidence="1 2">YIM 65646</strain>
    </source>
</reference>
<keyword evidence="2" id="KW-1185">Reference proteome</keyword>
<dbReference type="SUPFAM" id="SSF50969">
    <property type="entry name" value="YVTN repeat-like/Quinoprotein amine dehydrogenase"/>
    <property type="match status" value="1"/>
</dbReference>
<gene>
    <name evidence="1" type="ORF">HNR73_006312</name>
</gene>
<organism evidence="1 2">
    <name type="scientific">Phytomonospora endophytica</name>
    <dbReference type="NCBI Taxonomy" id="714109"/>
    <lineage>
        <taxon>Bacteria</taxon>
        <taxon>Bacillati</taxon>
        <taxon>Actinomycetota</taxon>
        <taxon>Actinomycetes</taxon>
        <taxon>Micromonosporales</taxon>
        <taxon>Micromonosporaceae</taxon>
        <taxon>Phytomonospora</taxon>
    </lineage>
</organism>
<evidence type="ECO:0000313" key="2">
    <source>
        <dbReference type="Proteomes" id="UP000548476"/>
    </source>
</evidence>
<dbReference type="InterPro" id="IPR011044">
    <property type="entry name" value="Quino_amine_DH_bsu"/>
</dbReference>
<proteinExistence type="predicted"/>
<dbReference type="Proteomes" id="UP000548476">
    <property type="component" value="Unassembled WGS sequence"/>
</dbReference>
<dbReference type="EMBL" id="JACHGT010000016">
    <property type="protein sequence ID" value="MBB6038429.1"/>
    <property type="molecule type" value="Genomic_DNA"/>
</dbReference>
<comment type="caution">
    <text evidence="1">The sequence shown here is derived from an EMBL/GenBank/DDBJ whole genome shotgun (WGS) entry which is preliminary data.</text>
</comment>
<protein>
    <submittedName>
        <fullName evidence="1">Uncharacterized protein</fullName>
    </submittedName>
</protein>
<sequence length="352" mass="38339">MEFVTPRRVATLPAFTEWAWVATAVDIDGARRLTTQTSTVLAVHDVDALIAGTSEPVRFSVPWRGIAAVSPTLDLAVFPGQHAVRAVDAASRTRWEHRHACWVRGCGKRHLDAAEYEGDRDHGHNGAGSAAFSADGRFVWALALTDVEHEEWLVLDAATGEVSARADTGTRSYGSQQLRHPAPGRMVLSVAERSGPPLLWGAFDGSVLTVEPDYTERLLLDVDEARYLTNTDDRDSLAVHDLADGEVLGTVEPPALRRPSGAGDGPTRWQCHAVFLNADSALAVTDENDELAGRNHHWLVDLPSMHLRTIRYPKPLEGLPLPLGGGRWLTGARGVGWCSEGAKARPPRIWEL</sequence>
<dbReference type="RefSeq" id="WP_184791220.1">
    <property type="nucleotide sequence ID" value="NZ_BONT01000010.1"/>
</dbReference>